<protein>
    <submittedName>
        <fullName evidence="2">Uncharacterized protein</fullName>
    </submittedName>
</protein>
<evidence type="ECO:0000313" key="3">
    <source>
        <dbReference type="Proteomes" id="UP000807306"/>
    </source>
</evidence>
<keyword evidence="3" id="KW-1185">Reference proteome</keyword>
<evidence type="ECO:0000256" key="1">
    <source>
        <dbReference type="SAM" id="Phobius"/>
    </source>
</evidence>
<keyword evidence="1" id="KW-1133">Transmembrane helix</keyword>
<gene>
    <name evidence="2" type="ORF">CPB83DRAFT_893289</name>
</gene>
<dbReference type="EMBL" id="MU157844">
    <property type="protein sequence ID" value="KAF9529778.1"/>
    <property type="molecule type" value="Genomic_DNA"/>
</dbReference>
<comment type="caution">
    <text evidence="2">The sequence shown here is derived from an EMBL/GenBank/DDBJ whole genome shotgun (WGS) entry which is preliminary data.</text>
</comment>
<feature type="transmembrane region" description="Helical" evidence="1">
    <location>
        <begin position="33"/>
        <end position="54"/>
    </location>
</feature>
<accession>A0A9P6EHK0</accession>
<keyword evidence="1" id="KW-0812">Transmembrane</keyword>
<dbReference type="Proteomes" id="UP000807306">
    <property type="component" value="Unassembled WGS sequence"/>
</dbReference>
<evidence type="ECO:0000313" key="2">
    <source>
        <dbReference type="EMBL" id="KAF9529778.1"/>
    </source>
</evidence>
<proteinExistence type="predicted"/>
<dbReference type="OrthoDB" id="3048770at2759"/>
<organism evidence="2 3">
    <name type="scientific">Crepidotus variabilis</name>
    <dbReference type="NCBI Taxonomy" id="179855"/>
    <lineage>
        <taxon>Eukaryota</taxon>
        <taxon>Fungi</taxon>
        <taxon>Dikarya</taxon>
        <taxon>Basidiomycota</taxon>
        <taxon>Agaricomycotina</taxon>
        <taxon>Agaricomycetes</taxon>
        <taxon>Agaricomycetidae</taxon>
        <taxon>Agaricales</taxon>
        <taxon>Agaricineae</taxon>
        <taxon>Crepidotaceae</taxon>
        <taxon>Crepidotus</taxon>
    </lineage>
</organism>
<sequence length="83" mass="8929">MRFASDIYEHPVLSSSEIWEKDDYSRSNTRLRLVAAVSVISVVGTIAGLAVVQATGFKNVLGLMGVNERAALAAIGNSIHDRL</sequence>
<reference evidence="2" key="1">
    <citation type="submission" date="2020-11" db="EMBL/GenBank/DDBJ databases">
        <authorList>
            <consortium name="DOE Joint Genome Institute"/>
            <person name="Ahrendt S."/>
            <person name="Riley R."/>
            <person name="Andreopoulos W."/>
            <person name="Labutti K."/>
            <person name="Pangilinan J."/>
            <person name="Ruiz-Duenas F.J."/>
            <person name="Barrasa J.M."/>
            <person name="Sanchez-Garcia M."/>
            <person name="Camarero S."/>
            <person name="Miyauchi S."/>
            <person name="Serrano A."/>
            <person name="Linde D."/>
            <person name="Babiker R."/>
            <person name="Drula E."/>
            <person name="Ayuso-Fernandez I."/>
            <person name="Pacheco R."/>
            <person name="Padilla G."/>
            <person name="Ferreira P."/>
            <person name="Barriuso J."/>
            <person name="Kellner H."/>
            <person name="Castanera R."/>
            <person name="Alfaro M."/>
            <person name="Ramirez L."/>
            <person name="Pisabarro A.G."/>
            <person name="Kuo A."/>
            <person name="Tritt A."/>
            <person name="Lipzen A."/>
            <person name="He G."/>
            <person name="Yan M."/>
            <person name="Ng V."/>
            <person name="Cullen D."/>
            <person name="Martin F."/>
            <person name="Rosso M.-N."/>
            <person name="Henrissat B."/>
            <person name="Hibbett D."/>
            <person name="Martinez A.T."/>
            <person name="Grigoriev I.V."/>
        </authorList>
    </citation>
    <scope>NUCLEOTIDE SEQUENCE</scope>
    <source>
        <strain evidence="2">CBS 506.95</strain>
    </source>
</reference>
<dbReference type="AlphaFoldDB" id="A0A9P6EHK0"/>
<name>A0A9P6EHK0_9AGAR</name>
<keyword evidence="1" id="KW-0472">Membrane</keyword>